<feature type="transmembrane region" description="Helical" evidence="1">
    <location>
        <begin position="132"/>
        <end position="153"/>
    </location>
</feature>
<accession>A0A6C0BEF9</accession>
<dbReference type="AlphaFoldDB" id="A0A6C0BEF9"/>
<keyword evidence="1" id="KW-0812">Transmembrane</keyword>
<evidence type="ECO:0000256" key="1">
    <source>
        <dbReference type="SAM" id="Phobius"/>
    </source>
</evidence>
<keyword evidence="1" id="KW-0472">Membrane</keyword>
<reference evidence="2" key="1">
    <citation type="journal article" date="2020" name="Nature">
        <title>Giant virus diversity and host interactions through global metagenomics.</title>
        <authorList>
            <person name="Schulz F."/>
            <person name="Roux S."/>
            <person name="Paez-Espino D."/>
            <person name="Jungbluth S."/>
            <person name="Walsh D.A."/>
            <person name="Denef V.J."/>
            <person name="McMahon K.D."/>
            <person name="Konstantinidis K.T."/>
            <person name="Eloe-Fadrosh E.A."/>
            <person name="Kyrpides N.C."/>
            <person name="Woyke T."/>
        </authorList>
    </citation>
    <scope>NUCLEOTIDE SEQUENCE</scope>
    <source>
        <strain evidence="2">GVMAG-M-3300010160-4</strain>
    </source>
</reference>
<keyword evidence="1" id="KW-1133">Transmembrane helix</keyword>
<sequence length="172" mass="20571">MSDKERDKNAILCDLKNNLIINEPDLFTGTSHIDGTYYHDSDILKYIGLENYIMLLRKFPSYFIYFDEFSAYFNSDELYIPGYINLYISDDPRTVKSEIIKTIHYKQYFFKNSFLVNKEEENIELKEKNNTVFIWIFICIIIVSLIFISIYVLNYNYLLTNRLKGSYVFIKT</sequence>
<evidence type="ECO:0000313" key="2">
    <source>
        <dbReference type="EMBL" id="QHS89788.1"/>
    </source>
</evidence>
<dbReference type="EMBL" id="MN739120">
    <property type="protein sequence ID" value="QHS89788.1"/>
    <property type="molecule type" value="Genomic_DNA"/>
</dbReference>
<protein>
    <submittedName>
        <fullName evidence="2">Uncharacterized protein</fullName>
    </submittedName>
</protein>
<proteinExistence type="predicted"/>
<name>A0A6C0BEF9_9ZZZZ</name>
<organism evidence="2">
    <name type="scientific">viral metagenome</name>
    <dbReference type="NCBI Taxonomy" id="1070528"/>
    <lineage>
        <taxon>unclassified sequences</taxon>
        <taxon>metagenomes</taxon>
        <taxon>organismal metagenomes</taxon>
    </lineage>
</organism>